<dbReference type="STRING" id="366602.Caul_1811"/>
<keyword evidence="2" id="KW-0677">Repeat</keyword>
<dbReference type="eggNOG" id="COG3299">
    <property type="taxonomic scope" value="Bacteria"/>
</dbReference>
<dbReference type="eggNOG" id="COG3055">
    <property type="taxonomic scope" value="Bacteria"/>
</dbReference>
<dbReference type="SUPFAM" id="SSF50965">
    <property type="entry name" value="Galactose oxidase, central domain"/>
    <property type="match status" value="1"/>
</dbReference>
<sequence length="1744" mass="181209">MTGSPGKRPTLGFGLGRYADFFAQMVDALPTTTVKRPDGASVQPLAALTERLLSDPTIALIDAAAAVADIVSFYQDRILNEGYLPTAVERRSLALLGRMLGFAPPGFVGATTQMAMFVESGAKGPVVAPAGTPLQASAAAGKSGPTFELSESLSAQAALNKLPPLQTRPATLDQDATSVLIQGTGLGLSAGDPLLLIHTYAGAKQWLRMAVTRTRENHTLSCTEVFWGRPLNYQWEENGTGGPAPEGPTDQLDLYVLRLGCRLFGFNAPAWSAQSYAVQLANTPPGHYPSEYTEWPNFGIDLDNLDLQGVYSKVLPASGATPSDSVLLLEDPQTKRLGSIEAVAPVMVSAFGMSGQVSRITLQSGSDPRPTGRLLQPPRYGHSAVQVPTGQVMIIGGDSAAGVLESVELFDPATQLLTAGPPLPTSRAFQTATVVGEELILIGGADDDDLASDVLHLSLDGESLAFSLVAKARLPTPRARHQATALPDGRIMISGGCCNPDGKPKPATMDFETWFDSLPVTSSVTIYNPVTGEFSEEARLQHPRAAHTATLCPVFDGRPWDKKTEGEKPALGQTVVFVGGYDLSGGDRQAWADAEVTMPWTSDTWGKALAGQLVPQLFQIEQLVDGIWTRAKGRFAHRATLLSTQVAMLTGGVEASGAVAGDTWLMCCFADVAPVAQPGGATNPDPFILGVPSFVQTGPLKTPRYNHVAAFLPEESRLVLAGGQDADGVALDAVEFYDIIPGLPIPEKGAEAVRGPQAGAKLTQAQALSVGVVLTNGQLFLSGGLSQVHPPIFLDTVAIYDPASYTFIERPGPIFPNADTLVTNVLPLTDGTILITGCVYENDAYTGLAWTYDPSTNLSTLIAPGPTAVRICGSATQLQNGTVLLAGGAIDFDVDVGHALNTAEIYDPRNRAFHKIFSTMSANRVGHTATALPDGTVLLTGGFGALNVMLNTADLFNPLTQAFTSISTQLPAAVCWHDATSLQSGDVLITGGIGDTGISDTAAVYNFAAQAFAPIGSMTTPRAYHTGTLLKDGRVLLAGGLTGKTVFTAATEFYEPEAVGFTAGDDLLAPRAGHGAVLLTDTSGPTPVESVLLIGGDATMSSAEILTPGATPEHELLSVPISLPPSPITPESLLNFPVQPALLAAYGVFAFGAVYSSANATAQAALFVLPPPPPTVDARRDSLVFTQSQLLSFAPPIDTSPIQGQTLVLAGLIQALKPGSPLLVTGLPPLAQTVGEVPKVGGGAPLPDGTLLMVTAQVPSADTDSWWSVETADGRLLTVKTAPGGAPITTFDASAADDQPPTTTSGFTFMSGNGKDIGNIPASVAARFVRPLRGEMAVVRSVTLQPDTGTTTVELDAPLRDYYDRTTMTLYGNVVEATQGATVAGEVLGSGDGTTAFQVFTLKQAPLTFLADRGGGVAPALTVSVAGVPWTRVMSLSQAGPTDRSYQLTLDAQGRAQITFGDGVHGQRPSTGTDNITATYRIGAGSEGNVAAGALNRTPSQVGGISGVLNPLPATGGVGAPGRGAARRQIPLSVKDLGRIVTEADFLSFVLNYPIVAQATLSLAPPLLDDGSPNPQPVVLVTVAGPDGAVPDPDADGFVSLAQAMKQAMPRPIPHTLFAYQPKLFKVVAELTIEDGAAQAALEAQAKQAVQTAYSPAAMRFGVAVRAADIALLLKKIQGVDAVTVTYLWVPAEHGQRLDPILKPAPATNTPPAHGAQILSISDDSDAVVFTIGVTPPTSGGATS</sequence>
<dbReference type="SUPFAM" id="SSF117281">
    <property type="entry name" value="Kelch motif"/>
    <property type="match status" value="1"/>
</dbReference>
<proteinExistence type="predicted"/>
<accession>B0T4I8</accession>
<dbReference type="Gene3D" id="2.130.10.80">
    <property type="entry name" value="Galactose oxidase/kelch, beta-propeller"/>
    <property type="match status" value="1"/>
</dbReference>
<dbReference type="HOGENOM" id="CLU_003211_0_0_5"/>
<protein>
    <submittedName>
        <fullName evidence="3">Kelch repeat-containing protein</fullName>
    </submittedName>
</protein>
<organism evidence="3">
    <name type="scientific">Caulobacter sp. (strain K31)</name>
    <dbReference type="NCBI Taxonomy" id="366602"/>
    <lineage>
        <taxon>Bacteria</taxon>
        <taxon>Pseudomonadati</taxon>
        <taxon>Pseudomonadota</taxon>
        <taxon>Alphaproteobacteria</taxon>
        <taxon>Caulobacterales</taxon>
        <taxon>Caulobacteraceae</taxon>
        <taxon>Caulobacter</taxon>
    </lineage>
</organism>
<dbReference type="PANTHER" id="PTHR45632:SF3">
    <property type="entry name" value="KELCH-LIKE PROTEIN 32"/>
    <property type="match status" value="1"/>
</dbReference>
<name>B0T4I8_CAUSK</name>
<dbReference type="InterPro" id="IPR015915">
    <property type="entry name" value="Kelch-typ_b-propeller"/>
</dbReference>
<gene>
    <name evidence="3" type="ordered locus">Caul_1811</name>
</gene>
<dbReference type="eggNOG" id="COG4447">
    <property type="taxonomic scope" value="Bacteria"/>
</dbReference>
<evidence type="ECO:0000313" key="3">
    <source>
        <dbReference type="EMBL" id="ABZ70940.1"/>
    </source>
</evidence>
<dbReference type="InterPro" id="IPR037293">
    <property type="entry name" value="Gal_Oxidase_central_sf"/>
</dbReference>
<dbReference type="SMART" id="SM00612">
    <property type="entry name" value="Kelch"/>
    <property type="match status" value="7"/>
</dbReference>
<reference evidence="3" key="1">
    <citation type="submission" date="2008-01" db="EMBL/GenBank/DDBJ databases">
        <title>Complete sequence of chromosome of Caulobacter sp. K31.</title>
        <authorList>
            <consortium name="US DOE Joint Genome Institute"/>
            <person name="Copeland A."/>
            <person name="Lucas S."/>
            <person name="Lapidus A."/>
            <person name="Barry K."/>
            <person name="Glavina del Rio T."/>
            <person name="Dalin E."/>
            <person name="Tice H."/>
            <person name="Pitluck S."/>
            <person name="Bruce D."/>
            <person name="Goodwin L."/>
            <person name="Thompson L.S."/>
            <person name="Brettin T."/>
            <person name="Detter J.C."/>
            <person name="Han C."/>
            <person name="Schmutz J."/>
            <person name="Larimer F."/>
            <person name="Land M."/>
            <person name="Hauser L."/>
            <person name="Kyrpides N."/>
            <person name="Kim E."/>
            <person name="Stephens C."/>
            <person name="Richardson P."/>
        </authorList>
    </citation>
    <scope>NUCLEOTIDE SEQUENCE [LARGE SCALE GENOMIC DNA]</scope>
    <source>
        <strain evidence="3">K31</strain>
    </source>
</reference>
<dbReference type="KEGG" id="cak:Caul_1811"/>
<evidence type="ECO:0000256" key="1">
    <source>
        <dbReference type="ARBA" id="ARBA00022441"/>
    </source>
</evidence>
<dbReference type="EMBL" id="CP000927">
    <property type="protein sequence ID" value="ABZ70940.1"/>
    <property type="molecule type" value="Genomic_DNA"/>
</dbReference>
<dbReference type="InterPro" id="IPR011043">
    <property type="entry name" value="Gal_Oxase/kelch_b-propeller"/>
</dbReference>
<dbReference type="PANTHER" id="PTHR45632">
    <property type="entry name" value="LD33804P"/>
    <property type="match status" value="1"/>
</dbReference>
<evidence type="ECO:0000256" key="2">
    <source>
        <dbReference type="ARBA" id="ARBA00022737"/>
    </source>
</evidence>
<keyword evidence="1" id="KW-0880">Kelch repeat</keyword>
<dbReference type="InterPro" id="IPR006652">
    <property type="entry name" value="Kelch_1"/>
</dbReference>
<dbReference type="OrthoDB" id="266253at2"/>
<dbReference type="Gene3D" id="2.120.10.80">
    <property type="entry name" value="Kelch-type beta propeller"/>
    <property type="match status" value="3"/>
</dbReference>